<proteinExistence type="predicted"/>
<dbReference type="OrthoDB" id="2831558at2759"/>
<dbReference type="InterPro" id="IPR011009">
    <property type="entry name" value="Kinase-like_dom_sf"/>
</dbReference>
<keyword evidence="3" id="KW-1185">Reference proteome</keyword>
<dbReference type="InterPro" id="IPR051035">
    <property type="entry name" value="Mito_inheritance_9"/>
</dbReference>
<dbReference type="PANTHER" id="PTHR36091">
    <property type="entry name" value="ALTERED INHERITANCE OF MITOCHONDRIA PROTEIN 9, MITOCHONDRIAL"/>
    <property type="match status" value="1"/>
</dbReference>
<gene>
    <name evidence="2" type="ORF">NUU61_007814</name>
</gene>
<dbReference type="Gene3D" id="3.30.200.20">
    <property type="entry name" value="Phosphorylase Kinase, domain 1"/>
    <property type="match status" value="1"/>
</dbReference>
<organism evidence="2 3">
    <name type="scientific">Penicillium alfredii</name>
    <dbReference type="NCBI Taxonomy" id="1506179"/>
    <lineage>
        <taxon>Eukaryota</taxon>
        <taxon>Fungi</taxon>
        <taxon>Dikarya</taxon>
        <taxon>Ascomycota</taxon>
        <taxon>Pezizomycotina</taxon>
        <taxon>Eurotiomycetes</taxon>
        <taxon>Eurotiomycetidae</taxon>
        <taxon>Eurotiales</taxon>
        <taxon>Aspergillaceae</taxon>
        <taxon>Penicillium</taxon>
    </lineage>
</organism>
<reference evidence="2" key="1">
    <citation type="submission" date="2022-11" db="EMBL/GenBank/DDBJ databases">
        <authorList>
            <person name="Petersen C."/>
        </authorList>
    </citation>
    <scope>NUCLEOTIDE SEQUENCE</scope>
    <source>
        <strain evidence="2">IBT 34128</strain>
    </source>
</reference>
<dbReference type="PANTHER" id="PTHR36091:SF2">
    <property type="entry name" value="AMINOGLYCOSIDE PHOSPHOTRANSFERASE DOMAIN-CONTAINING PROTEIN"/>
    <property type="match status" value="1"/>
</dbReference>
<accession>A0A9W9JZD1</accession>
<dbReference type="RefSeq" id="XP_056508632.1">
    <property type="nucleotide sequence ID" value="XM_056658339.1"/>
</dbReference>
<evidence type="ECO:0000313" key="2">
    <source>
        <dbReference type="EMBL" id="KAJ5086507.1"/>
    </source>
</evidence>
<evidence type="ECO:0000256" key="1">
    <source>
        <dbReference type="SAM" id="Coils"/>
    </source>
</evidence>
<dbReference type="Proteomes" id="UP001141434">
    <property type="component" value="Unassembled WGS sequence"/>
</dbReference>
<feature type="coiled-coil region" evidence="1">
    <location>
        <begin position="516"/>
        <end position="550"/>
    </location>
</feature>
<dbReference type="GeneID" id="81397508"/>
<comment type="caution">
    <text evidence="2">The sequence shown here is derived from an EMBL/GenBank/DDBJ whole genome shotgun (WGS) entry which is preliminary data.</text>
</comment>
<evidence type="ECO:0000313" key="3">
    <source>
        <dbReference type="Proteomes" id="UP001141434"/>
    </source>
</evidence>
<protein>
    <submittedName>
        <fullName evidence="2">Phosphotransferase enzyme family protein</fullName>
    </submittedName>
</protein>
<dbReference type="GO" id="GO:0005739">
    <property type="term" value="C:mitochondrion"/>
    <property type="evidence" value="ECO:0007669"/>
    <property type="project" value="TreeGrafter"/>
</dbReference>
<keyword evidence="1" id="KW-0175">Coiled coil</keyword>
<dbReference type="EMBL" id="JAPMSZ010000010">
    <property type="protein sequence ID" value="KAJ5086507.1"/>
    <property type="molecule type" value="Genomic_DNA"/>
</dbReference>
<reference evidence="2" key="2">
    <citation type="journal article" date="2023" name="IMA Fungus">
        <title>Comparative genomic study of the Penicillium genus elucidates a diverse pangenome and 15 lateral gene transfer events.</title>
        <authorList>
            <person name="Petersen C."/>
            <person name="Sorensen T."/>
            <person name="Nielsen M.R."/>
            <person name="Sondergaard T.E."/>
            <person name="Sorensen J.L."/>
            <person name="Fitzpatrick D.A."/>
            <person name="Frisvad J.C."/>
            <person name="Nielsen K.L."/>
        </authorList>
    </citation>
    <scope>NUCLEOTIDE SEQUENCE</scope>
    <source>
        <strain evidence="2">IBT 34128</strain>
    </source>
</reference>
<sequence>MSLSHLTNRRRTDLAQPFPADWNSHDEFFCYTRGRFITNESHEMAIRHVKFNMNELAKCAAKSIGPDSAHCVRIDKFPDGMFNKTFLFTMDNGAQVVGKVPNPNAGRAHYTTASEVATMDFVRSKLGTPVPKVLAWSSKASENSVGAEYVIMEKVSGLQLDKIWPNMDIKERFELVKTISGYQKSWMSTSFSQYGSLYYSSDLPDCDECTLSKADGSEVKEHGFSVGPSTGREFLDDGRMALDFDRGPWDTVEQYKTAVGLREIACVQNISELPKSPVSLYGPGTYRPSRSKKTAVLESYLRLLRFFLPLDRSISSSYLWHPDLHAENIFVNPERPAEVLGIIDWQSSELLPLFDHAREPYFLDFDGSYSGSLNPPQLPDNFDQLDPVEQGKAKSLYLKNSLVTLYRKFTLAKNETLFKAMDFRRSTSFEMMLLAQNLLVDGESLYLSRILQLQDEWSCLPGVSASGYPPFPIQFSEAEAASINKDSTGAIRGMEIMRQLKESLGDLWPEKGVVRSDQYDQTKERLKQAKTELIDRLSRSEAERAAWEDAWPFDE</sequence>
<dbReference type="Gene3D" id="3.90.1200.10">
    <property type="match status" value="1"/>
</dbReference>
<dbReference type="AlphaFoldDB" id="A0A9W9JZD1"/>
<name>A0A9W9JZD1_9EURO</name>
<dbReference type="SUPFAM" id="SSF56112">
    <property type="entry name" value="Protein kinase-like (PK-like)"/>
    <property type="match status" value="1"/>
</dbReference>